<dbReference type="AlphaFoldDB" id="A0A2N9X9J2"/>
<keyword evidence="2" id="KW-1185">Reference proteome</keyword>
<evidence type="ECO:0000313" key="1">
    <source>
        <dbReference type="EMBL" id="PIT41514.1"/>
    </source>
</evidence>
<reference evidence="1" key="1">
    <citation type="journal article" date="2017" name="MBio">
        <title>Type VI secretion-mediated competition in the bee gut microbiome.</title>
        <authorList>
            <person name="Steele M.I."/>
            <person name="Kwong W.K."/>
            <person name="Powell J.E."/>
            <person name="Whiteley M."/>
            <person name="Moran N.A."/>
        </authorList>
    </citation>
    <scope>NUCLEOTIDE SEQUENCE [LARGE SCALE GENOMIC DNA]</scope>
    <source>
        <strain evidence="1">WkB273</strain>
    </source>
</reference>
<dbReference type="RefSeq" id="WP_100151563.1">
    <property type="nucleotide sequence ID" value="NZ_MEIL01000016.1"/>
</dbReference>
<proteinExistence type="predicted"/>
<dbReference type="Proteomes" id="UP000230202">
    <property type="component" value="Unassembled WGS sequence"/>
</dbReference>
<accession>A0A2N9X9J2</accession>
<evidence type="ECO:0000313" key="2">
    <source>
        <dbReference type="Proteomes" id="UP000230202"/>
    </source>
</evidence>
<sequence length="357" mass="42059">MPQQTIILAMSSYSDFASAIKTHLEYHNYKVIFIDSTSETLKKKIEANFHYPSLKTHIINTIRKIFLFDFTYKAELKEQIYHQELYENTQKTLGNYNYDYTLVIRPDLFSIATLELLKSHTKKKFIGYQWNGIKRFPKTIPTINLFDRFFVFDPLDVNNPEYSQFHLKGMSNFYFDMYYPQPVPHKGLIAYFVGLHVDNRTKALQTCAKALIENGVNLDFNIKLRPSEASKAVQYTEQNICLIAQNISFEDNLKHVNKADILIDIVNPIHNGLSFRVFEALYYRKKLITNNSYIKNYDFYHPDNIFIWTEEKDLQQLSDFLVRPLISIHPDIISKYSFANWIKNILDDSPYKEISVT</sequence>
<name>A0A2N9X9J2_9NEIS</name>
<comment type="caution">
    <text evidence="1">The sequence shown here is derived from an EMBL/GenBank/DDBJ whole genome shotgun (WGS) entry which is preliminary data.</text>
</comment>
<evidence type="ECO:0008006" key="3">
    <source>
        <dbReference type="Google" id="ProtNLM"/>
    </source>
</evidence>
<protein>
    <recommendedName>
        <fullName evidence="3">Lipopolysaccharide biosynthesis protein</fullName>
    </recommendedName>
</protein>
<organism evidence="1 2">
    <name type="scientific">Snodgrassella alvi</name>
    <dbReference type="NCBI Taxonomy" id="1196083"/>
    <lineage>
        <taxon>Bacteria</taxon>
        <taxon>Pseudomonadati</taxon>
        <taxon>Pseudomonadota</taxon>
        <taxon>Betaproteobacteria</taxon>
        <taxon>Neisseriales</taxon>
        <taxon>Neisseriaceae</taxon>
        <taxon>Snodgrassella</taxon>
    </lineage>
</organism>
<gene>
    <name evidence="1" type="ORF">BHC54_01845</name>
</gene>
<dbReference type="EMBL" id="MEIL01000016">
    <property type="protein sequence ID" value="PIT41514.1"/>
    <property type="molecule type" value="Genomic_DNA"/>
</dbReference>